<proteinExistence type="predicted"/>
<dbReference type="EMBL" id="BAABBI010000001">
    <property type="protein sequence ID" value="GAA3778474.1"/>
    <property type="molecule type" value="Genomic_DNA"/>
</dbReference>
<keyword evidence="2" id="KW-1185">Reference proteome</keyword>
<dbReference type="RefSeq" id="WP_344727434.1">
    <property type="nucleotide sequence ID" value="NZ_BAABBI010000001.1"/>
</dbReference>
<organism evidence="1 2">
    <name type="scientific">Corallibacter vietnamensis</name>
    <dbReference type="NCBI Taxonomy" id="904130"/>
    <lineage>
        <taxon>Bacteria</taxon>
        <taxon>Pseudomonadati</taxon>
        <taxon>Bacteroidota</taxon>
        <taxon>Flavobacteriia</taxon>
        <taxon>Flavobacteriales</taxon>
        <taxon>Flavobacteriaceae</taxon>
        <taxon>Corallibacter</taxon>
    </lineage>
</organism>
<accession>A0ABP7H0Q7</accession>
<reference evidence="2" key="1">
    <citation type="journal article" date="2019" name="Int. J. Syst. Evol. Microbiol.">
        <title>The Global Catalogue of Microorganisms (GCM) 10K type strain sequencing project: providing services to taxonomists for standard genome sequencing and annotation.</title>
        <authorList>
            <consortium name="The Broad Institute Genomics Platform"/>
            <consortium name="The Broad Institute Genome Sequencing Center for Infectious Disease"/>
            <person name="Wu L."/>
            <person name="Ma J."/>
        </authorList>
    </citation>
    <scope>NUCLEOTIDE SEQUENCE [LARGE SCALE GENOMIC DNA]</scope>
    <source>
        <strain evidence="2">JCM 17525</strain>
    </source>
</reference>
<evidence type="ECO:0000313" key="2">
    <source>
        <dbReference type="Proteomes" id="UP001501456"/>
    </source>
</evidence>
<evidence type="ECO:0008006" key="3">
    <source>
        <dbReference type="Google" id="ProtNLM"/>
    </source>
</evidence>
<dbReference type="PROSITE" id="PS51257">
    <property type="entry name" value="PROKAR_LIPOPROTEIN"/>
    <property type="match status" value="1"/>
</dbReference>
<dbReference type="Proteomes" id="UP001501456">
    <property type="component" value="Unassembled WGS sequence"/>
</dbReference>
<evidence type="ECO:0000313" key="1">
    <source>
        <dbReference type="EMBL" id="GAA3778474.1"/>
    </source>
</evidence>
<name>A0ABP7H0Q7_9FLAO</name>
<protein>
    <recommendedName>
        <fullName evidence="3">Beta-lactamase-inhibitor-like PepSY-like domain-containing protein</fullName>
    </recommendedName>
</protein>
<comment type="caution">
    <text evidence="1">The sequence shown here is derived from an EMBL/GenBank/DDBJ whole genome shotgun (WGS) entry which is preliminary data.</text>
</comment>
<gene>
    <name evidence="1" type="ORF">GCM10022271_08450</name>
</gene>
<sequence length="196" mass="22074">MSINTSKSNKQKHIALVFILSLLFYSCRDNLSQQPTTAKGFSVLEQHLKSKFGEDAYYTNLSVVHNSTIGNSLNVIVAENPESLKMEEWNMVKNDWQQNSDIAIEVPQGTKATDYMYQLNNNINLTKLGGLVETSKLKLKKSKNLKNPKLSIASIKFPKNGDISKAEYLVTLEPEHGGTTFSFFYTLDGNLIKIDY</sequence>